<proteinExistence type="inferred from homology"/>
<name>A0A7I7Y257_9MYCO</name>
<dbReference type="GO" id="GO:0020037">
    <property type="term" value="F:heme binding"/>
    <property type="evidence" value="ECO:0007669"/>
    <property type="project" value="InterPro"/>
</dbReference>
<dbReference type="GO" id="GO:0005506">
    <property type="term" value="F:iron ion binding"/>
    <property type="evidence" value="ECO:0007669"/>
    <property type="project" value="InterPro"/>
</dbReference>
<dbReference type="PRINTS" id="PR00359">
    <property type="entry name" value="BP450"/>
</dbReference>
<evidence type="ECO:0000256" key="13">
    <source>
        <dbReference type="ARBA" id="ARBA00049645"/>
    </source>
</evidence>
<accession>A0A7I7Y257</accession>
<dbReference type="GO" id="GO:0008395">
    <property type="term" value="F:steroid hydroxylase activity"/>
    <property type="evidence" value="ECO:0007669"/>
    <property type="project" value="TreeGrafter"/>
</dbReference>
<dbReference type="GO" id="GO:0006707">
    <property type="term" value="P:cholesterol catabolic process"/>
    <property type="evidence" value="ECO:0007669"/>
    <property type="project" value="TreeGrafter"/>
</dbReference>
<evidence type="ECO:0000256" key="8">
    <source>
        <dbReference type="ARBA" id="ARBA00023004"/>
    </source>
</evidence>
<dbReference type="PANTHER" id="PTHR46696:SF4">
    <property type="entry name" value="BIOTIN BIOSYNTHESIS CYTOCHROME P450"/>
    <property type="match status" value="1"/>
</dbReference>
<keyword evidence="11" id="KW-1207">Sterol metabolism</keyword>
<gene>
    <name evidence="18" type="ORF">MCNF_43400</name>
</gene>
<comment type="pathway">
    <text evidence="13">Steroid metabolism; cholesterol degradation.</text>
</comment>
<evidence type="ECO:0000256" key="17">
    <source>
        <dbReference type="ARBA" id="ARBA00083909"/>
    </source>
</evidence>
<evidence type="ECO:0000256" key="15">
    <source>
        <dbReference type="ARBA" id="ARBA00079588"/>
    </source>
</evidence>
<dbReference type="CDD" id="cd11033">
    <property type="entry name" value="CYP142-like"/>
    <property type="match status" value="1"/>
</dbReference>
<dbReference type="InterPro" id="IPR036396">
    <property type="entry name" value="Cyt_P450_sf"/>
</dbReference>
<dbReference type="FunFam" id="1.10.630.10:FF:000018">
    <property type="entry name" value="Cytochrome P450 monooxygenase"/>
    <property type="match status" value="1"/>
</dbReference>
<evidence type="ECO:0000256" key="9">
    <source>
        <dbReference type="ARBA" id="ARBA00023033"/>
    </source>
</evidence>
<dbReference type="Pfam" id="PF00067">
    <property type="entry name" value="p450"/>
    <property type="match status" value="1"/>
</dbReference>
<dbReference type="SUPFAM" id="SSF48264">
    <property type="entry name" value="Cytochrome P450"/>
    <property type="match status" value="1"/>
</dbReference>
<keyword evidence="3" id="KW-0153">Cholesterol metabolism</keyword>
<organism evidence="18 19">
    <name type="scientific">Mycolicibacterium confluentis</name>
    <dbReference type="NCBI Taxonomy" id="28047"/>
    <lineage>
        <taxon>Bacteria</taxon>
        <taxon>Bacillati</taxon>
        <taxon>Actinomycetota</taxon>
        <taxon>Actinomycetes</taxon>
        <taxon>Mycobacteriales</taxon>
        <taxon>Mycobacteriaceae</taxon>
        <taxon>Mycolicibacterium</taxon>
    </lineage>
</organism>
<protein>
    <recommendedName>
        <fullName evidence="14">Steroid C26-monooxygenase</fullName>
    </recommendedName>
    <alternativeName>
        <fullName evidence="15">Cholest-4-en-3-one C26-monooxygenase</fullName>
    </alternativeName>
    <alternativeName>
        <fullName evidence="17">Cholesterol C26-monooxygenase</fullName>
    </alternativeName>
    <alternativeName>
        <fullName evidence="16">Steroid C27-monooxygenase</fullName>
    </alternativeName>
</protein>
<evidence type="ECO:0000256" key="7">
    <source>
        <dbReference type="ARBA" id="ARBA00023002"/>
    </source>
</evidence>
<dbReference type="PANTHER" id="PTHR46696">
    <property type="entry name" value="P450, PUTATIVE (EUROFUNG)-RELATED"/>
    <property type="match status" value="1"/>
</dbReference>
<dbReference type="Proteomes" id="UP000466931">
    <property type="component" value="Chromosome"/>
</dbReference>
<dbReference type="AlphaFoldDB" id="A0A7I7Y257"/>
<dbReference type="InterPro" id="IPR002397">
    <property type="entry name" value="Cyt_P450_B"/>
</dbReference>
<keyword evidence="10" id="KW-0443">Lipid metabolism</keyword>
<evidence type="ECO:0000256" key="16">
    <source>
        <dbReference type="ARBA" id="ARBA00082981"/>
    </source>
</evidence>
<evidence type="ECO:0000256" key="6">
    <source>
        <dbReference type="ARBA" id="ARBA00022963"/>
    </source>
</evidence>
<keyword evidence="19" id="KW-1185">Reference proteome</keyword>
<dbReference type="EMBL" id="AP022612">
    <property type="protein sequence ID" value="BBZ35735.1"/>
    <property type="molecule type" value="Genomic_DNA"/>
</dbReference>
<evidence type="ECO:0000256" key="3">
    <source>
        <dbReference type="ARBA" id="ARBA00022548"/>
    </source>
</evidence>
<evidence type="ECO:0000256" key="4">
    <source>
        <dbReference type="ARBA" id="ARBA00022617"/>
    </source>
</evidence>
<evidence type="ECO:0000256" key="11">
    <source>
        <dbReference type="ARBA" id="ARBA00023166"/>
    </source>
</evidence>
<evidence type="ECO:0000313" key="19">
    <source>
        <dbReference type="Proteomes" id="UP000466931"/>
    </source>
</evidence>
<evidence type="ECO:0000256" key="5">
    <source>
        <dbReference type="ARBA" id="ARBA00022723"/>
    </source>
</evidence>
<evidence type="ECO:0000256" key="2">
    <source>
        <dbReference type="ARBA" id="ARBA00010617"/>
    </source>
</evidence>
<evidence type="ECO:0000256" key="10">
    <source>
        <dbReference type="ARBA" id="ARBA00023098"/>
    </source>
</evidence>
<dbReference type="Gene3D" id="1.10.630.10">
    <property type="entry name" value="Cytochrome P450"/>
    <property type="match status" value="1"/>
</dbReference>
<keyword evidence="5" id="KW-0479">Metal-binding</keyword>
<evidence type="ECO:0000256" key="12">
    <source>
        <dbReference type="ARBA" id="ARBA00023221"/>
    </source>
</evidence>
<keyword evidence="6" id="KW-0442">Lipid degradation</keyword>
<comment type="cofactor">
    <cofactor evidence="1">
        <name>heme</name>
        <dbReference type="ChEBI" id="CHEBI:30413"/>
    </cofactor>
</comment>
<evidence type="ECO:0000256" key="14">
    <source>
        <dbReference type="ARBA" id="ARBA00070775"/>
    </source>
</evidence>
<dbReference type="InterPro" id="IPR001128">
    <property type="entry name" value="Cyt_P450"/>
</dbReference>
<keyword evidence="9" id="KW-0503">Monooxygenase</keyword>
<reference evidence="18" key="2">
    <citation type="submission" date="2020-02" db="EMBL/GenBank/DDBJ databases">
        <authorList>
            <person name="Matsumoto Y."/>
            <person name="Motooka D."/>
            <person name="Nakamura S."/>
        </authorList>
    </citation>
    <scope>NUCLEOTIDE SEQUENCE</scope>
    <source>
        <strain evidence="18">JCM 13671</strain>
    </source>
</reference>
<dbReference type="GO" id="GO:0036199">
    <property type="term" value="F:cholest-4-en-3-one 26-monooxygenase activity"/>
    <property type="evidence" value="ECO:0007669"/>
    <property type="project" value="TreeGrafter"/>
</dbReference>
<keyword evidence="7" id="KW-0560">Oxidoreductase</keyword>
<sequence>MTTVEKPDTRPPFDPVSISPLSFWDQTAEEREKSFKILRDERPVSWHPPVEGAVVPADIDGVWAVTRNEDIAYVSKHPELFCSREGVLIEAIPEDVNQAAMSFLAMDGAQHSSTRRLISSVFTPRQVAKIGDQIRSQAIRIVDGLLENRSGDFIEEASRLLPMWTIFEMVGVPEELYEETIMHANGMLSWNDADVAAGREPGEVMTDSLVGLLTIGLGLAEERRANPTSDLTSLLTQVELDGRKLTDDEIAAFFVLLAVAGTDTTRNTMTFTTMALQEFPDQRALLAEDFDGRIKQAMEEFVRWATPVMTFRRTATQDVEFHGQQIREGDWVLMMYSSGNRDERAFGNPHVFDITRKPNPHVAFGGGGPHFCMGAFLAKMQLEHFFRELIFRAPTLRLGEPDYLTSNFFRVVKSLPYTLD</sequence>
<dbReference type="RefSeq" id="WP_085151795.1">
    <property type="nucleotide sequence ID" value="NZ_AP022612.1"/>
</dbReference>
<comment type="similarity">
    <text evidence="2">Belongs to the cytochrome P450 family.</text>
</comment>
<evidence type="ECO:0000313" key="18">
    <source>
        <dbReference type="EMBL" id="BBZ35735.1"/>
    </source>
</evidence>
<keyword evidence="4" id="KW-0349">Heme</keyword>
<keyword evidence="8" id="KW-0408">Iron</keyword>
<evidence type="ECO:0000256" key="1">
    <source>
        <dbReference type="ARBA" id="ARBA00001971"/>
    </source>
</evidence>
<reference evidence="18" key="1">
    <citation type="journal article" date="2019" name="Emerg. Microbes Infect.">
        <title>Comprehensive subspecies identification of 175 nontuberculous mycobacteria species based on 7547 genomic profiles.</title>
        <authorList>
            <person name="Matsumoto Y."/>
            <person name="Kinjo T."/>
            <person name="Motooka D."/>
            <person name="Nabeya D."/>
            <person name="Jung N."/>
            <person name="Uechi K."/>
            <person name="Horii T."/>
            <person name="Iida T."/>
            <person name="Fujita J."/>
            <person name="Nakamura S."/>
        </authorList>
    </citation>
    <scope>NUCLEOTIDE SEQUENCE [LARGE SCALE GENOMIC DNA]</scope>
    <source>
        <strain evidence="18">JCM 13671</strain>
    </source>
</reference>
<keyword evidence="12" id="KW-0753">Steroid metabolism</keyword>
<dbReference type="OrthoDB" id="5241086at2"/>